<organism evidence="2 3">
    <name type="scientific">Ajellomyces capsulatus (strain G186AR / H82 / ATCC MYA-2454 / RMSCC 2432)</name>
    <name type="common">Darling's disease fungus</name>
    <name type="synonym">Histoplasma capsulatum</name>
    <dbReference type="NCBI Taxonomy" id="447093"/>
    <lineage>
        <taxon>Eukaryota</taxon>
        <taxon>Fungi</taxon>
        <taxon>Dikarya</taxon>
        <taxon>Ascomycota</taxon>
        <taxon>Pezizomycotina</taxon>
        <taxon>Eurotiomycetes</taxon>
        <taxon>Eurotiomycetidae</taxon>
        <taxon>Onygenales</taxon>
        <taxon>Ajellomycetaceae</taxon>
        <taxon>Histoplasma</taxon>
    </lineage>
</organism>
<proteinExistence type="predicted"/>
<reference evidence="2" key="1">
    <citation type="submission" date="2009-02" db="EMBL/GenBank/DDBJ databases">
        <title>The Genome Sequence of Ajellomyces capsulatus strain G186AR.</title>
        <authorList>
            <consortium name="The Broad Institute Genome Sequencing Platform"/>
            <person name="Champion M."/>
            <person name="Cuomo C."/>
            <person name="Ma L.-J."/>
            <person name="Henn M.R."/>
            <person name="Sil A."/>
            <person name="Goldman B."/>
            <person name="Young S.K."/>
            <person name="Kodira C.D."/>
            <person name="Zeng Q."/>
            <person name="Koehrsen M."/>
            <person name="Alvarado L."/>
            <person name="Berlin A."/>
            <person name="Borenstein D."/>
            <person name="Chen Z."/>
            <person name="Engels R."/>
            <person name="Freedman E."/>
            <person name="Gellesch M."/>
            <person name="Goldberg J."/>
            <person name="Griggs A."/>
            <person name="Gujja S."/>
            <person name="Heiman D."/>
            <person name="Hepburn T."/>
            <person name="Howarth C."/>
            <person name="Jen D."/>
            <person name="Larson L."/>
            <person name="Lewis B."/>
            <person name="Mehta T."/>
            <person name="Park D."/>
            <person name="Pearson M."/>
            <person name="Roberts A."/>
            <person name="Saif S."/>
            <person name="Shea T."/>
            <person name="Shenoy N."/>
            <person name="Sisk P."/>
            <person name="Stolte C."/>
            <person name="Sykes S."/>
            <person name="Walk T."/>
            <person name="White J."/>
            <person name="Yandava C."/>
            <person name="Klein B."/>
            <person name="McEwen J.G."/>
            <person name="Puccia R."/>
            <person name="Goldman G.H."/>
            <person name="Felipe M.S."/>
            <person name="Nino-Vega G."/>
            <person name="San-Blas G."/>
            <person name="Taylor J."/>
            <person name="Mendoza L."/>
            <person name="Galagan J."/>
            <person name="Nusbaum C."/>
            <person name="Birren B."/>
        </authorList>
    </citation>
    <scope>NUCLEOTIDE SEQUENCE</scope>
    <source>
        <strain evidence="2">G186AR</strain>
    </source>
</reference>
<name>C0NZV1_AJECG</name>
<feature type="region of interest" description="Disordered" evidence="1">
    <location>
        <begin position="64"/>
        <end position="99"/>
    </location>
</feature>
<sequence>MFFAEFEFIFATRYILHGSQEVPAWLDLRGLRGLKGRAGKIFRKWTREWILIFCCRPVSSRRLAAGLRPSSRRPDEQSGKGKQNKQSSTDPISETINHGAGSVIGSWLKQRRLCSVAG</sequence>
<gene>
    <name evidence="2" type="ORF">HCBG_08681</name>
</gene>
<accession>C0NZV1</accession>
<dbReference type="GeneID" id="69041697"/>
<evidence type="ECO:0000313" key="2">
    <source>
        <dbReference type="EMBL" id="EEH03041.1"/>
    </source>
</evidence>
<dbReference type="HOGENOM" id="CLU_2072465_0_0_1"/>
<dbReference type="Proteomes" id="UP000001631">
    <property type="component" value="Unassembled WGS sequence"/>
</dbReference>
<protein>
    <submittedName>
        <fullName evidence="2">Uncharacterized protein</fullName>
    </submittedName>
</protein>
<evidence type="ECO:0000256" key="1">
    <source>
        <dbReference type="SAM" id="MobiDB-lite"/>
    </source>
</evidence>
<dbReference type="RefSeq" id="XP_045283522.1">
    <property type="nucleotide sequence ID" value="XM_045435730.1"/>
</dbReference>
<dbReference type="EMBL" id="GG663379">
    <property type="protein sequence ID" value="EEH03041.1"/>
    <property type="molecule type" value="Genomic_DNA"/>
</dbReference>
<keyword evidence="3" id="KW-1185">Reference proteome</keyword>
<feature type="compositionally biased region" description="Polar residues" evidence="1">
    <location>
        <begin position="80"/>
        <end position="96"/>
    </location>
</feature>
<dbReference type="InParanoid" id="C0NZV1"/>
<evidence type="ECO:0000313" key="3">
    <source>
        <dbReference type="Proteomes" id="UP000001631"/>
    </source>
</evidence>
<dbReference type="AlphaFoldDB" id="C0NZV1"/>